<organism evidence="5 6">
    <name type="scientific">Aureibacter tunicatorum</name>
    <dbReference type="NCBI Taxonomy" id="866807"/>
    <lineage>
        <taxon>Bacteria</taxon>
        <taxon>Pseudomonadati</taxon>
        <taxon>Bacteroidota</taxon>
        <taxon>Cytophagia</taxon>
        <taxon>Cytophagales</taxon>
        <taxon>Persicobacteraceae</taxon>
        <taxon>Aureibacter</taxon>
    </lineage>
</organism>
<protein>
    <submittedName>
        <fullName evidence="5">Glycosyltransferase involved in cell wall biosynthesis</fullName>
    </submittedName>
</protein>
<dbReference type="PANTHER" id="PTHR43685">
    <property type="entry name" value="GLYCOSYLTRANSFERASE"/>
    <property type="match status" value="1"/>
</dbReference>
<dbReference type="AlphaFoldDB" id="A0AAE3XQ71"/>
<sequence>MSIYKGDSLPYIKESIKSVLHQTFSSFDFLIKIDGFISTEVNDYLNSIDDKRVNLFFRNENKGLAHSLNELIEYGLKKDYQFFIRMDADDISLPERFQKQIEFMESNLDIDCCGTWLKEIDEFENEFFEKKMPVTSDECKAFFKKRNCMNHPTVVIRRTFFEKAGLYPTNTILAEDMMLWTKGHELGLKFYNIPEYLILFRVTDSFYVRRRGVKYAYSILKNRIEINKRLGFGFDADIYAILNFVVKSMPPFIIKYLYKTAR</sequence>
<accession>A0AAE3XQ71</accession>
<comment type="caution">
    <text evidence="5">The sequence shown here is derived from an EMBL/GenBank/DDBJ whole genome shotgun (WGS) entry which is preliminary data.</text>
</comment>
<dbReference type="Gene3D" id="3.90.550.10">
    <property type="entry name" value="Spore Coat Polysaccharide Biosynthesis Protein SpsA, Chain A"/>
    <property type="match status" value="1"/>
</dbReference>
<evidence type="ECO:0000256" key="1">
    <source>
        <dbReference type="ARBA" id="ARBA00006739"/>
    </source>
</evidence>
<dbReference type="InterPro" id="IPR029044">
    <property type="entry name" value="Nucleotide-diphossugar_trans"/>
</dbReference>
<keyword evidence="2" id="KW-0328">Glycosyltransferase</keyword>
<dbReference type="Proteomes" id="UP001185092">
    <property type="component" value="Unassembled WGS sequence"/>
</dbReference>
<dbReference type="RefSeq" id="WP_309940826.1">
    <property type="nucleotide sequence ID" value="NZ_AP025306.1"/>
</dbReference>
<dbReference type="InterPro" id="IPR001173">
    <property type="entry name" value="Glyco_trans_2-like"/>
</dbReference>
<evidence type="ECO:0000256" key="3">
    <source>
        <dbReference type="ARBA" id="ARBA00022679"/>
    </source>
</evidence>
<comment type="similarity">
    <text evidence="1">Belongs to the glycosyltransferase 2 family.</text>
</comment>
<dbReference type="PANTHER" id="PTHR43685:SF5">
    <property type="entry name" value="GLYCOSYLTRANSFERASE EPSE-RELATED"/>
    <property type="match status" value="1"/>
</dbReference>
<reference evidence="5" key="1">
    <citation type="submission" date="2023-07" db="EMBL/GenBank/DDBJ databases">
        <title>Genomic Encyclopedia of Type Strains, Phase IV (KMG-IV): sequencing the most valuable type-strain genomes for metagenomic binning, comparative biology and taxonomic classification.</title>
        <authorList>
            <person name="Goeker M."/>
        </authorList>
    </citation>
    <scope>NUCLEOTIDE SEQUENCE</scope>
    <source>
        <strain evidence="5">DSM 26174</strain>
    </source>
</reference>
<dbReference type="Pfam" id="PF00535">
    <property type="entry name" value="Glycos_transf_2"/>
    <property type="match status" value="1"/>
</dbReference>
<keyword evidence="6" id="KW-1185">Reference proteome</keyword>
<dbReference type="InterPro" id="IPR050834">
    <property type="entry name" value="Glycosyltransf_2"/>
</dbReference>
<name>A0AAE3XQ71_9BACT</name>
<evidence type="ECO:0000313" key="5">
    <source>
        <dbReference type="EMBL" id="MDR6240693.1"/>
    </source>
</evidence>
<evidence type="ECO:0000259" key="4">
    <source>
        <dbReference type="Pfam" id="PF00535"/>
    </source>
</evidence>
<gene>
    <name evidence="5" type="ORF">HNQ88_003769</name>
</gene>
<dbReference type="SUPFAM" id="SSF53448">
    <property type="entry name" value="Nucleotide-diphospho-sugar transferases"/>
    <property type="match status" value="1"/>
</dbReference>
<dbReference type="GO" id="GO:0016757">
    <property type="term" value="F:glycosyltransferase activity"/>
    <property type="evidence" value="ECO:0007669"/>
    <property type="project" value="UniProtKB-KW"/>
</dbReference>
<keyword evidence="3" id="KW-0808">Transferase</keyword>
<evidence type="ECO:0000313" key="6">
    <source>
        <dbReference type="Proteomes" id="UP001185092"/>
    </source>
</evidence>
<proteinExistence type="inferred from homology"/>
<evidence type="ECO:0000256" key="2">
    <source>
        <dbReference type="ARBA" id="ARBA00022676"/>
    </source>
</evidence>
<feature type="domain" description="Glycosyltransferase 2-like" evidence="4">
    <location>
        <begin position="9"/>
        <end position="146"/>
    </location>
</feature>
<dbReference type="EMBL" id="JAVDQD010000005">
    <property type="protein sequence ID" value="MDR6240693.1"/>
    <property type="molecule type" value="Genomic_DNA"/>
</dbReference>